<feature type="chain" id="PRO_5040205873" description="Secreted protein" evidence="1">
    <location>
        <begin position="32"/>
        <end position="301"/>
    </location>
</feature>
<name>A0A9Q9ITB5_9ACTN</name>
<dbReference type="Gene3D" id="2.115.10.10">
    <property type="entry name" value="Tachylectin 2"/>
    <property type="match status" value="1"/>
</dbReference>
<gene>
    <name evidence="2" type="ORF">Daura_24495</name>
</gene>
<evidence type="ECO:0008006" key="4">
    <source>
        <dbReference type="Google" id="ProtNLM"/>
    </source>
</evidence>
<organism evidence="2 3">
    <name type="scientific">Dactylosporangium aurantiacum</name>
    <dbReference type="NCBI Taxonomy" id="35754"/>
    <lineage>
        <taxon>Bacteria</taxon>
        <taxon>Bacillati</taxon>
        <taxon>Actinomycetota</taxon>
        <taxon>Actinomycetes</taxon>
        <taxon>Micromonosporales</taxon>
        <taxon>Micromonosporaceae</taxon>
        <taxon>Dactylosporangium</taxon>
    </lineage>
</organism>
<proteinExistence type="predicted"/>
<dbReference type="KEGG" id="daur:Daura_24495"/>
<protein>
    <recommendedName>
        <fullName evidence="4">Secreted protein</fullName>
    </recommendedName>
</protein>
<dbReference type="AlphaFoldDB" id="A0A9Q9ITB5"/>
<keyword evidence="1" id="KW-0732">Signal</keyword>
<feature type="signal peptide" evidence="1">
    <location>
        <begin position="1"/>
        <end position="31"/>
    </location>
</feature>
<accession>A0A9Q9ITB5</accession>
<keyword evidence="3" id="KW-1185">Reference proteome</keyword>
<reference evidence="2" key="1">
    <citation type="submission" date="2021-04" db="EMBL/GenBank/DDBJ databases">
        <title>Dactylosporangium aurantiacum NRRL B-8018 full assembly.</title>
        <authorList>
            <person name="Hartkoorn R.C."/>
            <person name="Beaudoing E."/>
            <person name="Hot D."/>
        </authorList>
    </citation>
    <scope>NUCLEOTIDE SEQUENCE</scope>
    <source>
        <strain evidence="2">NRRL B-8018</strain>
    </source>
</reference>
<evidence type="ECO:0000313" key="2">
    <source>
        <dbReference type="EMBL" id="UWZ59040.1"/>
    </source>
</evidence>
<evidence type="ECO:0000313" key="3">
    <source>
        <dbReference type="Proteomes" id="UP001058003"/>
    </source>
</evidence>
<dbReference type="OrthoDB" id="505641at2"/>
<evidence type="ECO:0000256" key="1">
    <source>
        <dbReference type="SAM" id="SignalP"/>
    </source>
</evidence>
<sequence>MVIRRSLSTVLASVVAGTGLALGGAAGPAAAAEPCAGVSREVFAVDGGTGHLHSVVSCGAAITDAGVVNTADWRAYQQVTASYDGTATEIFAVTGDGGLVRRTRPAAGRPFGPAVQVGAGYDWAGVRTLIATPKTLVVQFDRSPSVMRVFEVTAAGISEIRPLFEAFGAPHLSGINGQYAEVNAGGRHFRTWSDPRYGSADPGLTADQSWFSGDLPGDVHGLTGTERLLAGLDGSGRIVVLAQRFDWPYRCPYDMSPFTVRATSTVDGVVRVVVPGWVDPDLRYPPAMTDCPKVTAPWEWQ</sequence>
<dbReference type="EMBL" id="CP073767">
    <property type="protein sequence ID" value="UWZ59040.1"/>
    <property type="molecule type" value="Genomic_DNA"/>
</dbReference>
<dbReference type="Proteomes" id="UP001058003">
    <property type="component" value="Chromosome"/>
</dbReference>
<dbReference type="RefSeq" id="WP_156090364.1">
    <property type="nucleotide sequence ID" value="NZ_CP073767.1"/>
</dbReference>